<dbReference type="Gene3D" id="3.40.50.300">
    <property type="entry name" value="P-loop containing nucleotide triphosphate hydrolases"/>
    <property type="match status" value="2"/>
</dbReference>
<dbReference type="GO" id="GO:0006310">
    <property type="term" value="P:DNA recombination"/>
    <property type="evidence" value="ECO:0007669"/>
    <property type="project" value="InterPro"/>
</dbReference>
<sequence>MQVKGSIKSITFHSQQNGFTVMRLNDIESKKVVVVTGTFPALQAGETIVVEGDWGSHPKYGKQFQATSFEYLATDDNDILEYLASGQFPGVGQKIAERIVEAFGDATADILDNNPDKFREVKIKGFPARKVEAFLARWQEARHSRETMLFLYKHEIVGSVAKRLWNKFGQATIERITQNPYMLCEEVWGIGFLKADEIAQKVGFPKDSPERFQAALLYTLQEASVSDGHVFLPKNVLLERTFRNLRLMQDDEGAINTLLDEFEKASESGRITREGDDCYFPPLYNAEQRIADNIKLRLRYNELSTEGFEDALAQWEREHKFSFDPIQKRAIQMALSRKISIITGGPGTGKTTILKGILYLARQMEECVSLTAPTGRAAKHMGECCGEKARTIHRLLEVDPISGKFHRDGDNKLQCNLLIVDEFSMVDTWLAASLLEATPLNARIVLVGDADQLPSVGAGNVLNDLLRCPKIPSTRLQHIFRQAGGNDIADKASKINQGISPSPIEGTNFHFLPYESADEAKDIIARLVTRGIKEKIDIDTQEMQLLTPMRKGPLGIYELNNFLQDLLNPGKERIKIASGNWSTGDRVMQIRNNYDKNVFNGDVGIIYKIGKDTKKITVFYDDKTVDYEPDEADELILAYACTIHKSQGSEYPAVIIVLDSSHSIMLQRNLIYTAITRAKGHVWILSAPGAFYQAVRNNRSTRRYTRLTEKLG</sequence>
<dbReference type="Pfam" id="PF13245">
    <property type="entry name" value="AAA_19"/>
    <property type="match status" value="1"/>
</dbReference>
<protein>
    <submittedName>
        <fullName evidence="7">Exodeoxyribonuclease V alpha subunit</fullName>
    </submittedName>
</protein>
<dbReference type="GO" id="GO:0043139">
    <property type="term" value="F:5'-3' DNA helicase activity"/>
    <property type="evidence" value="ECO:0007669"/>
    <property type="project" value="InterPro"/>
</dbReference>
<accession>A0A380SA86</accession>
<dbReference type="EMBL" id="UHJL01000006">
    <property type="protein sequence ID" value="SUQ26061.1"/>
    <property type="molecule type" value="Genomic_DNA"/>
</dbReference>
<dbReference type="Pfam" id="PF13538">
    <property type="entry name" value="UvrD_C_2"/>
    <property type="match status" value="1"/>
</dbReference>
<name>A0A380SA86_FIBSU</name>
<evidence type="ECO:0000313" key="8">
    <source>
        <dbReference type="Proteomes" id="UP000255423"/>
    </source>
</evidence>
<dbReference type="InterPro" id="IPR027785">
    <property type="entry name" value="UvrD-like_helicase_C"/>
</dbReference>
<evidence type="ECO:0000259" key="3">
    <source>
        <dbReference type="Pfam" id="PF13538"/>
    </source>
</evidence>
<dbReference type="GO" id="GO:0005524">
    <property type="term" value="F:ATP binding"/>
    <property type="evidence" value="ECO:0007669"/>
    <property type="project" value="UniProtKB-KW"/>
</dbReference>
<feature type="domain" description="UvrD-like helicase C-terminal" evidence="3">
    <location>
        <begin position="637"/>
        <end position="684"/>
    </location>
</feature>
<dbReference type="Gene3D" id="1.10.10.2220">
    <property type="match status" value="1"/>
</dbReference>
<dbReference type="HAMAP" id="MF_01488">
    <property type="entry name" value="RecD2"/>
    <property type="match status" value="1"/>
</dbReference>
<dbReference type="CDD" id="cd17933">
    <property type="entry name" value="DEXSc_RecD-like"/>
    <property type="match status" value="1"/>
</dbReference>
<dbReference type="NCBIfam" id="TIGR01448">
    <property type="entry name" value="recD_rel"/>
    <property type="match status" value="1"/>
</dbReference>
<dbReference type="InterPro" id="IPR029493">
    <property type="entry name" value="RecD2-like_HHH"/>
</dbReference>
<reference evidence="7 8" key="1">
    <citation type="submission" date="2017-08" db="EMBL/GenBank/DDBJ databases">
        <authorList>
            <person name="de Groot N.N."/>
        </authorList>
    </citation>
    <scope>NUCLEOTIDE SEQUENCE [LARGE SCALE GENOMIC DNA]</scope>
    <source>
        <strain evidence="7 8">HM2</strain>
    </source>
</reference>
<dbReference type="InterPro" id="IPR027417">
    <property type="entry name" value="P-loop_NTPase"/>
</dbReference>
<dbReference type="InterPro" id="IPR041451">
    <property type="entry name" value="RecD2_SH13"/>
</dbReference>
<dbReference type="AlphaFoldDB" id="A0A380SA86"/>
<keyword evidence="2" id="KW-0067">ATP-binding</keyword>
<dbReference type="SUPFAM" id="SSF52540">
    <property type="entry name" value="P-loop containing nucleoside triphosphate hydrolases"/>
    <property type="match status" value="2"/>
</dbReference>
<dbReference type="InterPro" id="IPR055446">
    <property type="entry name" value="RecD2_N_OB"/>
</dbReference>
<proteinExistence type="inferred from homology"/>
<evidence type="ECO:0000259" key="5">
    <source>
        <dbReference type="Pfam" id="PF18335"/>
    </source>
</evidence>
<keyword evidence="1" id="KW-0547">Nucleotide-binding</keyword>
<evidence type="ECO:0000313" key="7">
    <source>
        <dbReference type="EMBL" id="SUQ26061.1"/>
    </source>
</evidence>
<feature type="domain" description="ATP-dependent RecD2 DNA helicase-like helix-hairpin-helix" evidence="4">
    <location>
        <begin position="141"/>
        <end position="231"/>
    </location>
</feature>
<dbReference type="InterPro" id="IPR050534">
    <property type="entry name" value="Coronavir_polyprotein_1ab"/>
</dbReference>
<dbReference type="Gene3D" id="2.30.30.940">
    <property type="match status" value="1"/>
</dbReference>
<organism evidence="7 8">
    <name type="scientific">Fibrobacter succinogenes</name>
    <name type="common">Bacteroides succinogenes</name>
    <dbReference type="NCBI Taxonomy" id="833"/>
    <lineage>
        <taxon>Bacteria</taxon>
        <taxon>Pseudomonadati</taxon>
        <taxon>Fibrobacterota</taxon>
        <taxon>Fibrobacteria</taxon>
        <taxon>Fibrobacterales</taxon>
        <taxon>Fibrobacteraceae</taxon>
        <taxon>Fibrobacter</taxon>
    </lineage>
</organism>
<dbReference type="Pfam" id="PF18335">
    <property type="entry name" value="SH3_13"/>
    <property type="match status" value="1"/>
</dbReference>
<dbReference type="PANTHER" id="PTHR43788">
    <property type="entry name" value="DNA2/NAM7 HELICASE FAMILY MEMBER"/>
    <property type="match status" value="1"/>
</dbReference>
<dbReference type="RefSeq" id="WP_109573650.1">
    <property type="nucleotide sequence ID" value="NZ_UHJL01000006.1"/>
</dbReference>
<dbReference type="Proteomes" id="UP000255423">
    <property type="component" value="Unassembled WGS sequence"/>
</dbReference>
<dbReference type="Pfam" id="PF14490">
    <property type="entry name" value="HHH_RecD2"/>
    <property type="match status" value="1"/>
</dbReference>
<evidence type="ECO:0000259" key="4">
    <source>
        <dbReference type="Pfam" id="PF14490"/>
    </source>
</evidence>
<feature type="domain" description="ATP-dependent RecD2 DNA helicase OB-fold" evidence="6">
    <location>
        <begin position="2"/>
        <end position="70"/>
    </location>
</feature>
<dbReference type="PANTHER" id="PTHR43788:SF6">
    <property type="entry name" value="DNA HELICASE B"/>
    <property type="match status" value="1"/>
</dbReference>
<gene>
    <name evidence="7" type="ORF">SAMN05661053_2866</name>
</gene>
<dbReference type="GO" id="GO:0003677">
    <property type="term" value="F:DNA binding"/>
    <property type="evidence" value="ECO:0007669"/>
    <property type="project" value="InterPro"/>
</dbReference>
<feature type="domain" description="ATP-dependent RecD2 DNA helicase SH3" evidence="5">
    <location>
        <begin position="559"/>
        <end position="619"/>
    </location>
</feature>
<dbReference type="Pfam" id="PF23139">
    <property type="entry name" value="OB_YrrC"/>
    <property type="match status" value="1"/>
</dbReference>
<evidence type="ECO:0000259" key="6">
    <source>
        <dbReference type="Pfam" id="PF23139"/>
    </source>
</evidence>
<dbReference type="InterPro" id="IPR006345">
    <property type="entry name" value="RecD2"/>
</dbReference>
<dbReference type="CDD" id="cd18809">
    <property type="entry name" value="SF1_C_RecD"/>
    <property type="match status" value="1"/>
</dbReference>
<evidence type="ECO:0000256" key="2">
    <source>
        <dbReference type="ARBA" id="ARBA00022840"/>
    </source>
</evidence>
<evidence type="ECO:0000256" key="1">
    <source>
        <dbReference type="ARBA" id="ARBA00022741"/>
    </source>
</evidence>